<reference evidence="10 11" key="2">
    <citation type="submission" date="2020-05" db="EMBL/GenBank/DDBJ databases">
        <title>Draft genome sequence of Desulfovibrio sp. strainFSS-1.</title>
        <authorList>
            <person name="Shimoshige H."/>
            <person name="Kobayashi H."/>
            <person name="Maekawa T."/>
        </authorList>
    </citation>
    <scope>NUCLEOTIDE SEQUENCE [LARGE SCALE GENOMIC DNA]</scope>
    <source>
        <strain evidence="10 11">SIID29052-01</strain>
    </source>
</reference>
<keyword evidence="4 10" id="KW-0808">Transferase</keyword>
<dbReference type="InterPro" id="IPR011495">
    <property type="entry name" value="Sig_transdc_His_kin_sub2_dim/P"/>
</dbReference>
<dbReference type="Gene3D" id="3.30.450.20">
    <property type="entry name" value="PAS domain"/>
    <property type="match status" value="2"/>
</dbReference>
<keyword evidence="8" id="KW-1133">Transmembrane helix</keyword>
<dbReference type="EMBL" id="BLTE01000007">
    <property type="protein sequence ID" value="GFK93939.1"/>
    <property type="molecule type" value="Genomic_DNA"/>
</dbReference>
<keyword evidence="11" id="KW-1185">Reference proteome</keyword>
<dbReference type="CDD" id="cd18774">
    <property type="entry name" value="PDC2_HK_sensor"/>
    <property type="match status" value="1"/>
</dbReference>
<keyword evidence="5" id="KW-0547">Nucleotide-binding</keyword>
<protein>
    <recommendedName>
        <fullName evidence="2">histidine kinase</fullName>
        <ecNumber evidence="2">2.7.13.3</ecNumber>
    </recommendedName>
</protein>
<feature type="transmembrane region" description="Helical" evidence="8">
    <location>
        <begin position="259"/>
        <end position="281"/>
    </location>
</feature>
<dbReference type="Gene3D" id="3.30.565.10">
    <property type="entry name" value="Histidine kinase-like ATPase, C-terminal domain"/>
    <property type="match status" value="1"/>
</dbReference>
<accession>A0A6V8LUZ9</accession>
<keyword evidence="8" id="KW-0812">Transmembrane</keyword>
<keyword evidence="8" id="KW-0472">Membrane</keyword>
<comment type="caution">
    <text evidence="10">The sequence shown here is derived from an EMBL/GenBank/DDBJ whole genome shotgun (WGS) entry which is preliminary data.</text>
</comment>
<dbReference type="PANTHER" id="PTHR41523:SF8">
    <property type="entry name" value="ETHYLENE RESPONSE SENSOR PROTEIN"/>
    <property type="match status" value="1"/>
</dbReference>
<keyword evidence="3" id="KW-0597">Phosphoprotein</keyword>
<comment type="catalytic activity">
    <reaction evidence="1">
        <text>ATP + protein L-histidine = ADP + protein N-phospho-L-histidine.</text>
        <dbReference type="EC" id="2.7.13.3"/>
    </reaction>
</comment>
<sequence length="558" mass="60927">METQGLSRIIQGSVLRRTLAPALAGLAFLAVFLLDQQKEAVEARNGQFAHTMAVYVDKHLDEAYRALERLAPEVGQSQGQGRSLRELMGMLPFFNRLMLLDARRTVLDVWPAGGRGQEYPVRLAEQERGRLLLSRPIPSSRGGDISVVVAVRMAGGGVLAAEVDLRALASHMTELSVAMGGDVIVCDGYGNLVCHPDVAQVARQGNMGDSPLFLAMKRGGRSLVYEEDGVFYVGSGAHVPEMGWMVFVRTQAVRALAPAALPVSVGAAAMAAALVGIMLSLRGRLTKHVARPLADVAGRLDVLEPGEVYRAGEAPAFRELGRFEQALQEMTGRIAQGEERLRASLAEKEVLLREIHHRVKNNLQIISSLLYLQSEHIDDPKTLDAFLSSRERIACMALVHEALYRSENLDDVWFGEYARQLVSRLMSSLCARPDVHYTVEADDVRLSIAQAVPLGLILNELVTNAMKHAFPGGRGGSLNLRVRQVDTTVMLHIDDDGVGIPEGFDPETTSTLGMQLVVQLTRQLRGELIVGKGRKGASFSITFPIKGTNCHVRQSHDR</sequence>
<evidence type="ECO:0000256" key="1">
    <source>
        <dbReference type="ARBA" id="ARBA00000085"/>
    </source>
</evidence>
<dbReference type="Pfam" id="PF07568">
    <property type="entry name" value="HisKA_2"/>
    <property type="match status" value="1"/>
</dbReference>
<evidence type="ECO:0000259" key="9">
    <source>
        <dbReference type="PROSITE" id="PS50109"/>
    </source>
</evidence>
<proteinExistence type="predicted"/>
<evidence type="ECO:0000256" key="6">
    <source>
        <dbReference type="ARBA" id="ARBA00022777"/>
    </source>
</evidence>
<keyword evidence="7" id="KW-0067">ATP-binding</keyword>
<dbReference type="RefSeq" id="WP_173083513.1">
    <property type="nucleotide sequence ID" value="NZ_BLTE01000007.1"/>
</dbReference>
<reference evidence="10 11" key="1">
    <citation type="submission" date="2020-04" db="EMBL/GenBank/DDBJ databases">
        <authorList>
            <consortium name="Desulfovibrio sp. FSS-1 genome sequencing consortium"/>
            <person name="Shimoshige H."/>
            <person name="Kobayashi H."/>
            <person name="Maekawa T."/>
        </authorList>
    </citation>
    <scope>NUCLEOTIDE SEQUENCE [LARGE SCALE GENOMIC DNA]</scope>
    <source>
        <strain evidence="10 11">SIID29052-01</strain>
    </source>
</reference>
<organism evidence="10 11">
    <name type="scientific">Fundidesulfovibrio magnetotacticus</name>
    <dbReference type="NCBI Taxonomy" id="2730080"/>
    <lineage>
        <taxon>Bacteria</taxon>
        <taxon>Pseudomonadati</taxon>
        <taxon>Thermodesulfobacteriota</taxon>
        <taxon>Desulfovibrionia</taxon>
        <taxon>Desulfovibrionales</taxon>
        <taxon>Desulfovibrionaceae</taxon>
        <taxon>Fundidesulfovibrio</taxon>
    </lineage>
</organism>
<dbReference type="GO" id="GO:0004673">
    <property type="term" value="F:protein histidine kinase activity"/>
    <property type="evidence" value="ECO:0007669"/>
    <property type="project" value="UniProtKB-EC"/>
</dbReference>
<keyword evidence="6 10" id="KW-0418">Kinase</keyword>
<dbReference type="SUPFAM" id="SSF55874">
    <property type="entry name" value="ATPase domain of HSP90 chaperone/DNA topoisomerase II/histidine kinase"/>
    <property type="match status" value="1"/>
</dbReference>
<dbReference type="PANTHER" id="PTHR41523">
    <property type="entry name" value="TWO-COMPONENT SYSTEM SENSOR PROTEIN"/>
    <property type="match status" value="1"/>
</dbReference>
<evidence type="ECO:0000313" key="11">
    <source>
        <dbReference type="Proteomes" id="UP000494245"/>
    </source>
</evidence>
<dbReference type="SMART" id="SM00387">
    <property type="entry name" value="HATPase_c"/>
    <property type="match status" value="1"/>
</dbReference>
<evidence type="ECO:0000313" key="10">
    <source>
        <dbReference type="EMBL" id="GFK93939.1"/>
    </source>
</evidence>
<dbReference type="GO" id="GO:0005524">
    <property type="term" value="F:ATP binding"/>
    <property type="evidence" value="ECO:0007669"/>
    <property type="project" value="UniProtKB-KW"/>
</dbReference>
<dbReference type="EC" id="2.7.13.3" evidence="2"/>
<dbReference type="Pfam" id="PF02518">
    <property type="entry name" value="HATPase_c"/>
    <property type="match status" value="1"/>
</dbReference>
<gene>
    <name evidence="10" type="primary">pdtaS_1</name>
    <name evidence="10" type="ORF">NNJEOMEG_01777</name>
</gene>
<evidence type="ECO:0000256" key="7">
    <source>
        <dbReference type="ARBA" id="ARBA00022840"/>
    </source>
</evidence>
<feature type="domain" description="Histidine kinase" evidence="9">
    <location>
        <begin position="354"/>
        <end position="547"/>
    </location>
</feature>
<feature type="transmembrane region" description="Helical" evidence="8">
    <location>
        <begin position="14"/>
        <end position="34"/>
    </location>
</feature>
<evidence type="ECO:0000256" key="8">
    <source>
        <dbReference type="SAM" id="Phobius"/>
    </source>
</evidence>
<dbReference type="PROSITE" id="PS50109">
    <property type="entry name" value="HIS_KIN"/>
    <property type="match status" value="1"/>
</dbReference>
<evidence type="ECO:0000256" key="4">
    <source>
        <dbReference type="ARBA" id="ARBA00022679"/>
    </source>
</evidence>
<dbReference type="InterPro" id="IPR003594">
    <property type="entry name" value="HATPase_dom"/>
</dbReference>
<name>A0A6V8LUZ9_9BACT</name>
<evidence type="ECO:0000256" key="3">
    <source>
        <dbReference type="ARBA" id="ARBA00022553"/>
    </source>
</evidence>
<dbReference type="AlphaFoldDB" id="A0A6V8LUZ9"/>
<dbReference type="InterPro" id="IPR005467">
    <property type="entry name" value="His_kinase_dom"/>
</dbReference>
<dbReference type="InterPro" id="IPR036890">
    <property type="entry name" value="HATPase_C_sf"/>
</dbReference>
<dbReference type="Proteomes" id="UP000494245">
    <property type="component" value="Unassembled WGS sequence"/>
</dbReference>
<evidence type="ECO:0000256" key="2">
    <source>
        <dbReference type="ARBA" id="ARBA00012438"/>
    </source>
</evidence>
<evidence type="ECO:0000256" key="5">
    <source>
        <dbReference type="ARBA" id="ARBA00022741"/>
    </source>
</evidence>